<evidence type="ECO:0000259" key="1">
    <source>
        <dbReference type="SMART" id="SM00852"/>
    </source>
</evidence>
<evidence type="ECO:0000313" key="2">
    <source>
        <dbReference type="EMBL" id="SDW31683.1"/>
    </source>
</evidence>
<gene>
    <name evidence="2" type="ORF">SAMN05443574_102393</name>
</gene>
<sequence>MMEVALLTVGDELLAGDTENTNASWLGRQLTAAGASVTRVLTVPDDEAVIADAVARFHDAFDAVIVTGGIGGTPDDITKAAVARAFGRDLVVPEDVRAHLEAKAERFADDNPEMVDRYDMDLDLDAWASVPEGGQALLTDESFAAGCVIDRVYVFPGIPEELQAMYETVADEFDGDRTTETIHTPAPEGALVGRVTEAREQFDVAVGSYPRKDDAPGRVKITGDNPAAVADAAAWLRERIETADEY</sequence>
<organism evidence="2 3">
    <name type="scientific">Haloarcula vallismortis</name>
    <name type="common">Halobacterium vallismortis</name>
    <dbReference type="NCBI Taxonomy" id="28442"/>
    <lineage>
        <taxon>Archaea</taxon>
        <taxon>Methanobacteriati</taxon>
        <taxon>Methanobacteriota</taxon>
        <taxon>Stenosarchaea group</taxon>
        <taxon>Halobacteria</taxon>
        <taxon>Halobacteriales</taxon>
        <taxon>Haloarculaceae</taxon>
        <taxon>Haloarcula</taxon>
    </lineage>
</organism>
<dbReference type="SMART" id="SM00852">
    <property type="entry name" value="MoCF_biosynth"/>
    <property type="match status" value="1"/>
</dbReference>
<dbReference type="PANTHER" id="PTHR13939">
    <property type="entry name" value="NICOTINAMIDE-NUCLEOTIDE AMIDOHYDROLASE PNCC"/>
    <property type="match status" value="1"/>
</dbReference>
<protein>
    <submittedName>
        <fullName evidence="2">Molybdenum cofactor synthesis domain-containing protein</fullName>
    </submittedName>
</protein>
<dbReference type="STRING" id="28442.SAMN05443574_102393"/>
<dbReference type="Pfam" id="PF24102">
    <property type="entry name" value="FLAD1_M"/>
    <property type="match status" value="1"/>
</dbReference>
<dbReference type="SUPFAM" id="SSF53218">
    <property type="entry name" value="Molybdenum cofactor biosynthesis proteins"/>
    <property type="match status" value="1"/>
</dbReference>
<accession>A0A1H2SJ06</accession>
<proteinExistence type="predicted"/>
<dbReference type="Gene3D" id="3.40.980.10">
    <property type="entry name" value="MoaB/Mog-like domain"/>
    <property type="match status" value="1"/>
</dbReference>
<dbReference type="Proteomes" id="UP000182573">
    <property type="component" value="Unassembled WGS sequence"/>
</dbReference>
<feature type="domain" description="MoaB/Mog" evidence="1">
    <location>
        <begin position="5"/>
        <end position="177"/>
    </location>
</feature>
<name>A0A1H2SJ06_HALVA</name>
<dbReference type="InterPro" id="IPR001453">
    <property type="entry name" value="MoaB/Mog_dom"/>
</dbReference>
<dbReference type="CDD" id="cd00885">
    <property type="entry name" value="cinA"/>
    <property type="match status" value="1"/>
</dbReference>
<reference evidence="2 3" key="1">
    <citation type="submission" date="2016-10" db="EMBL/GenBank/DDBJ databases">
        <authorList>
            <person name="de Groot N.N."/>
        </authorList>
    </citation>
    <scope>NUCLEOTIDE SEQUENCE [LARGE SCALE GENOMIC DNA]</scope>
    <source>
        <strain evidence="2 3">DSM 3756</strain>
    </source>
</reference>
<dbReference type="Pfam" id="PF00994">
    <property type="entry name" value="MoCF_biosynth"/>
    <property type="match status" value="1"/>
</dbReference>
<dbReference type="InterPro" id="IPR050101">
    <property type="entry name" value="CinA"/>
</dbReference>
<dbReference type="InterPro" id="IPR036425">
    <property type="entry name" value="MoaB/Mog-like_dom_sf"/>
</dbReference>
<evidence type="ECO:0000313" key="3">
    <source>
        <dbReference type="Proteomes" id="UP000182573"/>
    </source>
</evidence>
<dbReference type="InterPro" id="IPR056596">
    <property type="entry name" value="FLAD1_M"/>
</dbReference>
<dbReference type="PANTHER" id="PTHR13939:SF0">
    <property type="entry name" value="NMN AMIDOHYDROLASE-LIKE PROTEIN YFAY"/>
    <property type="match status" value="1"/>
</dbReference>
<dbReference type="EMBL" id="FNOF01000002">
    <property type="protein sequence ID" value="SDW31683.1"/>
    <property type="molecule type" value="Genomic_DNA"/>
</dbReference>
<dbReference type="AlphaFoldDB" id="A0A1H2SJ06"/>